<sequence length="1281" mass="135533">MGEGDVQFAKVSRIFKTFDTNCDGGLSKAELLTFVARVNPTVKFTPVQLTAIADEVCLEYAEHMGKAGLTEDGLRAMYESGNGNVNDDYEALGFSNNTPLKPNQAPLASEEDTVPELDAETAAASSKLQAAVSEKENKDVNEPDNAEAEPSARASWAGKLSKWASALKPTAASAPAAAEPKEEASQVQQPGSCAAAAADSLSADAQQGEDVKAAGREKLAVPKLALGAMAAGDAWTIKAHSEAAAAAASDIKVHRATVNISNAHIGPAQTKTAEESIAAAKRELASYKQVKHEAAIRAVTAAKHALSRGMDASANTDGEAALTAAVDAVADAKRALSSHPLPDAAQPYGAAESVHDAQQALAAIPTEYDDDGPVPPLAETLAAVKAAKEALERYPLSAEPGSPMPANLSPGPKSHRIHITASPSHHSYAPAAARKLDTDPDNAAHTHGYVPSSGPHAVPPAGQPGNVGHTYVPSAPEGGTTATIPATSEHSYVPDGKPSGAKTLRKSLTKLAHRFVPGAAAKGVAAPRPALSDHTFLPEAPAKTAEREDAPAVENVDKEEPEAGTPPEAVTPTRDQEELSKWFNHTWDPNSSSRLQQPERATSDAENFVDAKEEMQPEDSFTSARSNSSPTKQQPPLVHALSARLSGPNGMLSCLGTPPRTPRATTADPPAAQGGTTTESARPTPTATPRREAQAAAAAAQAAAELAEAEAALELPEGDSDSLQLVLEAVQRVIQLEGDQEWTGQQLAKLRERADGLDSDEACCAHIATAGLLASMRRHYEAVPCYEAALAHQPSNAKTWFRLGISLFAISQFQEAERAYMLAMQEVVQPRDARLLPKIHVNLGITLEGDGRLLAACDSYRAAVRLNPEHFRALKLLGSALYALGDLQGAEAALRDSLAINPDYSDTNSDLGCVLCALQRPEEAKVAFKKAIESQPEHSIEAHFNLGNVFRQCGEFEAAERCYSNVLRASPGHWRALLNLSVALAGLGRNSEAHRALRASFKASGSNARVTAEINKLKAMARRGRHRTELTAFMEVITDNATVAVTMKPEKPMTKKAWPDMPKRSGFSGLLRRLPSVSAAQTAALKEDALQASLDEGLLKQLGPIAAIHPYRLEAQGQRAVQGAAVAEAVLRRLLADLALPRFQHFMRIVLHDFIKPLETASSSRETDVGLVLALLAAVTDGDAFERADAVHALLRWRSGQRGGIPQSSVALYLAALRAVYCKGDDKSELRKAITAGESGWSIIKPRILQGPGSSNDVVAERTLGWFAPKTSMAQVPTLGC</sequence>
<feature type="compositionally biased region" description="Polar residues" evidence="2">
    <location>
        <begin position="480"/>
        <end position="490"/>
    </location>
</feature>
<evidence type="ECO:0000256" key="2">
    <source>
        <dbReference type="SAM" id="MobiDB-lite"/>
    </source>
</evidence>
<dbReference type="InterPro" id="IPR002048">
    <property type="entry name" value="EF_hand_dom"/>
</dbReference>
<feature type="compositionally biased region" description="Polar residues" evidence="2">
    <location>
        <begin position="619"/>
        <end position="634"/>
    </location>
</feature>
<organism evidence="4 5">
    <name type="scientific">Coccomyxa subellipsoidea</name>
    <dbReference type="NCBI Taxonomy" id="248742"/>
    <lineage>
        <taxon>Eukaryota</taxon>
        <taxon>Viridiplantae</taxon>
        <taxon>Chlorophyta</taxon>
        <taxon>core chlorophytes</taxon>
        <taxon>Trebouxiophyceae</taxon>
        <taxon>Trebouxiophyceae incertae sedis</taxon>
        <taxon>Coccomyxaceae</taxon>
        <taxon>Coccomyxa</taxon>
    </lineage>
</organism>
<comment type="caution">
    <text evidence="4">The sequence shown here is derived from an EMBL/GenBank/DDBJ whole genome shotgun (WGS) entry which is preliminary data.</text>
</comment>
<feature type="region of interest" description="Disordered" evidence="2">
    <location>
        <begin position="171"/>
        <end position="201"/>
    </location>
</feature>
<reference evidence="4 5" key="1">
    <citation type="journal article" date="2024" name="Nat. Commun.">
        <title>Phylogenomics reveals the evolutionary origins of lichenization in chlorophyte algae.</title>
        <authorList>
            <person name="Puginier C."/>
            <person name="Libourel C."/>
            <person name="Otte J."/>
            <person name="Skaloud P."/>
            <person name="Haon M."/>
            <person name="Grisel S."/>
            <person name="Petersen M."/>
            <person name="Berrin J.G."/>
            <person name="Delaux P.M."/>
            <person name="Dal Grande F."/>
            <person name="Keller J."/>
        </authorList>
    </citation>
    <scope>NUCLEOTIDE SEQUENCE [LARGE SCALE GENOMIC DNA]</scope>
    <source>
        <strain evidence="4 5">SAG 216-7</strain>
    </source>
</reference>
<dbReference type="PROSITE" id="PS50005">
    <property type="entry name" value="TPR"/>
    <property type="match status" value="3"/>
</dbReference>
<dbReference type="Proteomes" id="UP001491310">
    <property type="component" value="Unassembled WGS sequence"/>
</dbReference>
<dbReference type="Pfam" id="PF13181">
    <property type="entry name" value="TPR_8"/>
    <property type="match status" value="1"/>
</dbReference>
<feature type="repeat" description="TPR" evidence="1">
    <location>
        <begin position="871"/>
        <end position="904"/>
    </location>
</feature>
<feature type="compositionally biased region" description="Basic and acidic residues" evidence="2">
    <location>
        <begin position="544"/>
        <end position="558"/>
    </location>
</feature>
<name>A0ABR2Z1Z9_9CHLO</name>
<dbReference type="Gene3D" id="1.25.40.10">
    <property type="entry name" value="Tetratricopeptide repeat domain"/>
    <property type="match status" value="1"/>
</dbReference>
<dbReference type="PROSITE" id="PS50222">
    <property type="entry name" value="EF_HAND_2"/>
    <property type="match status" value="1"/>
</dbReference>
<keyword evidence="1" id="KW-0802">TPR repeat</keyword>
<evidence type="ECO:0000256" key="1">
    <source>
        <dbReference type="PROSITE-ProRule" id="PRU00339"/>
    </source>
</evidence>
<feature type="compositionally biased region" description="Low complexity" evidence="2">
    <location>
        <begin position="681"/>
        <end position="690"/>
    </location>
</feature>
<feature type="region of interest" description="Disordered" evidence="2">
    <location>
        <begin position="437"/>
        <end position="501"/>
    </location>
</feature>
<dbReference type="SUPFAM" id="SSF48452">
    <property type="entry name" value="TPR-like"/>
    <property type="match status" value="1"/>
</dbReference>
<evidence type="ECO:0000313" key="5">
    <source>
        <dbReference type="Proteomes" id="UP001491310"/>
    </source>
</evidence>
<keyword evidence="5" id="KW-1185">Reference proteome</keyword>
<feature type="compositionally biased region" description="Low complexity" evidence="2">
    <location>
        <begin position="662"/>
        <end position="672"/>
    </location>
</feature>
<gene>
    <name evidence="4" type="ORF">WJX75_000274</name>
</gene>
<dbReference type="Pfam" id="PF13432">
    <property type="entry name" value="TPR_16"/>
    <property type="match status" value="3"/>
</dbReference>
<evidence type="ECO:0000259" key="3">
    <source>
        <dbReference type="PROSITE" id="PS50222"/>
    </source>
</evidence>
<evidence type="ECO:0000313" key="4">
    <source>
        <dbReference type="EMBL" id="KAK9917985.1"/>
    </source>
</evidence>
<proteinExistence type="predicted"/>
<dbReference type="InterPro" id="IPR011990">
    <property type="entry name" value="TPR-like_helical_dom_sf"/>
</dbReference>
<feature type="compositionally biased region" description="Acidic residues" evidence="2">
    <location>
        <begin position="109"/>
        <end position="119"/>
    </location>
</feature>
<feature type="region of interest" description="Disordered" evidence="2">
    <location>
        <begin position="89"/>
        <end position="154"/>
    </location>
</feature>
<dbReference type="InterPro" id="IPR019734">
    <property type="entry name" value="TPR_rpt"/>
</dbReference>
<feature type="region of interest" description="Disordered" evidence="2">
    <location>
        <begin position="523"/>
        <end position="636"/>
    </location>
</feature>
<feature type="domain" description="EF-hand" evidence="3">
    <location>
        <begin position="6"/>
        <end position="41"/>
    </location>
</feature>
<feature type="repeat" description="TPR" evidence="1">
    <location>
        <begin position="940"/>
        <end position="973"/>
    </location>
</feature>
<feature type="repeat" description="TPR" evidence="1">
    <location>
        <begin position="837"/>
        <end position="870"/>
    </location>
</feature>
<feature type="compositionally biased region" description="Polar residues" evidence="2">
    <location>
        <begin position="587"/>
        <end position="600"/>
    </location>
</feature>
<dbReference type="PANTHER" id="PTHR45081">
    <property type="entry name" value="EF HAND FAMILY PROTEIN, PUTATIVE, EXPRESSED-RELATED"/>
    <property type="match status" value="1"/>
</dbReference>
<dbReference type="PANTHER" id="PTHR45081:SF1">
    <property type="entry name" value="EF HAND FAMILY PROTEIN, PUTATIVE, EXPRESSED-RELATED"/>
    <property type="match status" value="1"/>
</dbReference>
<feature type="region of interest" description="Disordered" evidence="2">
    <location>
        <begin position="649"/>
        <end position="690"/>
    </location>
</feature>
<dbReference type="SMART" id="SM00028">
    <property type="entry name" value="TPR"/>
    <property type="match status" value="7"/>
</dbReference>
<dbReference type="EMBL" id="JALJOT010000001">
    <property type="protein sequence ID" value="KAK9917985.1"/>
    <property type="molecule type" value="Genomic_DNA"/>
</dbReference>
<protein>
    <recommendedName>
        <fullName evidence="3">EF-hand domain-containing protein</fullName>
    </recommendedName>
</protein>
<accession>A0ABR2Z1Z9</accession>